<dbReference type="AlphaFoldDB" id="A0A2H4VSI0"/>
<sequence length="353" mass="39168">MNKKIMIVIVILLITVVGLTLNTSTLNTGSGNQTQITDMLGRNVQVPTNVSRVASFSYSTTVQIYMLAPDKLIGWDSNRSAAQNRFMPHQYQTLPVLGGSKKDANYESFISMNPDLVFVGHGITVEDVNDMQQKLGVIPLLDVEGDNNLTNIDSSINFVGKTVGESKKASELVSFHQKMLSEVKSKTASIPEGEKKRVYYSRDSTGLMTNPSGSSHTQLIDMCGGINVAQVPITKGSVGVSIEQVLKWNPDVIIASDETFYQKIYSDPLWQNVKAVKDKQVYLVPNSPFNWFENPPGANTILGIPWTAKVLYPDRFSDMDLKSITREFYSNFYHYNLTDEELNSIITSSGLKT</sequence>
<evidence type="ECO:0000313" key="2">
    <source>
        <dbReference type="EMBL" id="AUB61059.1"/>
    </source>
</evidence>
<reference evidence="2 3" key="1">
    <citation type="submission" date="2016-10" db="EMBL/GenBank/DDBJ databases">
        <title>Comparative genomics between deep and shallow subseafloor isolates.</title>
        <authorList>
            <person name="Ishii S."/>
            <person name="Miller J.R."/>
            <person name="Sutton G."/>
            <person name="Suzuki S."/>
            <person name="Methe B."/>
            <person name="Inagaki F."/>
            <person name="Imachi H."/>
        </authorList>
    </citation>
    <scope>NUCLEOTIDE SEQUENCE [LARGE SCALE GENOMIC DNA]</scope>
    <source>
        <strain evidence="2 3">A8p</strain>
    </source>
</reference>
<dbReference type="InterPro" id="IPR002491">
    <property type="entry name" value="ABC_transptr_periplasmic_BD"/>
</dbReference>
<evidence type="ECO:0000313" key="3">
    <source>
        <dbReference type="Proteomes" id="UP000232631"/>
    </source>
</evidence>
<dbReference type="KEGG" id="msub:BK009_10450"/>
<dbReference type="EMBL" id="CP017768">
    <property type="protein sequence ID" value="AUB61059.1"/>
    <property type="molecule type" value="Genomic_DNA"/>
</dbReference>
<dbReference type="Pfam" id="PF01497">
    <property type="entry name" value="Peripla_BP_2"/>
    <property type="match status" value="1"/>
</dbReference>
<feature type="domain" description="Fe/B12 periplasmic-binding" evidence="1">
    <location>
        <begin position="52"/>
        <end position="315"/>
    </location>
</feature>
<dbReference type="InterPro" id="IPR050902">
    <property type="entry name" value="ABC_Transporter_SBP"/>
</dbReference>
<dbReference type="Gene3D" id="3.40.50.1980">
    <property type="entry name" value="Nitrogenase molybdenum iron protein domain"/>
    <property type="match status" value="2"/>
</dbReference>
<dbReference type="GeneID" id="35126919"/>
<name>A0A2H4VSI0_9EURY</name>
<dbReference type="SUPFAM" id="SSF53807">
    <property type="entry name" value="Helical backbone' metal receptor"/>
    <property type="match status" value="1"/>
</dbReference>
<organism evidence="2 3">
    <name type="scientific">Methanobacterium subterraneum</name>
    <dbReference type="NCBI Taxonomy" id="59277"/>
    <lineage>
        <taxon>Archaea</taxon>
        <taxon>Methanobacteriati</taxon>
        <taxon>Methanobacteriota</taxon>
        <taxon>Methanomada group</taxon>
        <taxon>Methanobacteria</taxon>
        <taxon>Methanobacteriales</taxon>
        <taxon>Methanobacteriaceae</taxon>
        <taxon>Methanobacterium</taxon>
    </lineage>
</organism>
<proteinExistence type="predicted"/>
<dbReference type="RefSeq" id="WP_100909547.1">
    <property type="nucleotide sequence ID" value="NZ_CP017768.1"/>
</dbReference>
<dbReference type="PANTHER" id="PTHR30535">
    <property type="entry name" value="VITAMIN B12-BINDING PROTEIN"/>
    <property type="match status" value="1"/>
</dbReference>
<gene>
    <name evidence="2" type="ORF">BK009_10450</name>
</gene>
<dbReference type="PANTHER" id="PTHR30535:SF34">
    <property type="entry name" value="MOLYBDATE-BINDING PROTEIN MOLA"/>
    <property type="match status" value="1"/>
</dbReference>
<dbReference type="Gene3D" id="1.20.58.2180">
    <property type="match status" value="1"/>
</dbReference>
<evidence type="ECO:0000259" key="1">
    <source>
        <dbReference type="PROSITE" id="PS50983"/>
    </source>
</evidence>
<accession>A0A2H4VSI0</accession>
<dbReference type="Proteomes" id="UP000232631">
    <property type="component" value="Chromosome"/>
</dbReference>
<protein>
    <submittedName>
        <fullName evidence="2">Iron ABC transporter substrate-binding protein</fullName>
    </submittedName>
</protein>
<dbReference type="PROSITE" id="PS50983">
    <property type="entry name" value="FE_B12_PBP"/>
    <property type="match status" value="1"/>
</dbReference>
<keyword evidence="3" id="KW-1185">Reference proteome</keyword>